<gene>
    <name evidence="5" type="ordered locus">Npun_F2141</name>
</gene>
<dbReference type="OrthoDB" id="502060at2"/>
<dbReference type="PROSITE" id="PS50893">
    <property type="entry name" value="ABC_TRANSPORTER_2"/>
    <property type="match status" value="1"/>
</dbReference>
<keyword evidence="3" id="KW-0067">ATP-binding</keyword>
<dbReference type="PhylomeDB" id="B2J646"/>
<dbReference type="GO" id="GO:0004114">
    <property type="term" value="F:3',5'-cyclic-nucleotide phosphodiesterase activity"/>
    <property type="evidence" value="ECO:0007669"/>
    <property type="project" value="UniProtKB-EC"/>
</dbReference>
<reference evidence="5 6" key="2">
    <citation type="journal article" date="2013" name="Plant Physiol.">
        <title>A Nostoc punctiforme Sugar Transporter Necessary to Establish a Cyanobacterium-Plant Symbiosis.</title>
        <authorList>
            <person name="Ekman M."/>
            <person name="Picossi S."/>
            <person name="Campbell E.L."/>
            <person name="Meeks J.C."/>
            <person name="Flores E."/>
        </authorList>
    </citation>
    <scope>NUCLEOTIDE SEQUENCE [LARGE SCALE GENOMIC DNA]</scope>
    <source>
        <strain evidence="6">ATCC 29133 / PCC 73102</strain>
    </source>
</reference>
<dbReference type="GO" id="GO:0098796">
    <property type="term" value="C:membrane protein complex"/>
    <property type="evidence" value="ECO:0007669"/>
    <property type="project" value="UniProtKB-ARBA"/>
</dbReference>
<dbReference type="GO" id="GO:0022857">
    <property type="term" value="F:transmembrane transporter activity"/>
    <property type="evidence" value="ECO:0007669"/>
    <property type="project" value="TreeGrafter"/>
</dbReference>
<proteinExistence type="predicted"/>
<dbReference type="SUPFAM" id="SSF52540">
    <property type="entry name" value="P-loop containing nucleoside triphosphate hydrolases"/>
    <property type="match status" value="1"/>
</dbReference>
<keyword evidence="2" id="KW-0547">Nucleotide-binding</keyword>
<dbReference type="FunFam" id="3.40.50.300:FF:000032">
    <property type="entry name" value="Export ABC transporter ATP-binding protein"/>
    <property type="match status" value="1"/>
</dbReference>
<dbReference type="Gene3D" id="3.30.450.40">
    <property type="match status" value="1"/>
</dbReference>
<dbReference type="eggNOG" id="COG2203">
    <property type="taxonomic scope" value="Bacteria"/>
</dbReference>
<keyword evidence="6" id="KW-1185">Reference proteome</keyword>
<dbReference type="SMART" id="SM00065">
    <property type="entry name" value="GAF"/>
    <property type="match status" value="1"/>
</dbReference>
<dbReference type="InterPro" id="IPR017911">
    <property type="entry name" value="MacB-like_ATP-bd"/>
</dbReference>
<dbReference type="STRING" id="63737.Npun_F2141"/>
<evidence type="ECO:0000256" key="1">
    <source>
        <dbReference type="ARBA" id="ARBA00022448"/>
    </source>
</evidence>
<dbReference type="Pfam" id="PF01590">
    <property type="entry name" value="GAF"/>
    <property type="match status" value="1"/>
</dbReference>
<protein>
    <submittedName>
        <fullName evidence="5">GAF modulated ABC exporter, ATPase subunit, DevA family</fullName>
        <ecNumber evidence="5">3.1.4.17</ecNumber>
    </submittedName>
</protein>
<dbReference type="InterPro" id="IPR014324">
    <property type="entry name" value="ABC_heterocyst_DevA"/>
</dbReference>
<dbReference type="EC" id="3.1.4.17" evidence="5"/>
<keyword evidence="5" id="KW-0378">Hydrolase</keyword>
<dbReference type="HOGENOM" id="CLU_048715_0_0_3"/>
<keyword evidence="1" id="KW-0813">Transport</keyword>
<dbReference type="InterPro" id="IPR003593">
    <property type="entry name" value="AAA+_ATPase"/>
</dbReference>
<dbReference type="PANTHER" id="PTHR24220:SF376">
    <property type="entry name" value="ABC TRANSPORTER"/>
    <property type="match status" value="1"/>
</dbReference>
<dbReference type="EMBL" id="CP001037">
    <property type="protein sequence ID" value="ACC80746.1"/>
    <property type="molecule type" value="Genomic_DNA"/>
</dbReference>
<dbReference type="KEGG" id="npu:Npun_F2141"/>
<dbReference type="InterPro" id="IPR029016">
    <property type="entry name" value="GAF-like_dom_sf"/>
</dbReference>
<dbReference type="EnsemblBacteria" id="ACC80746">
    <property type="protein sequence ID" value="ACC80746"/>
    <property type="gene ID" value="Npun_F2141"/>
</dbReference>
<evidence type="ECO:0000259" key="4">
    <source>
        <dbReference type="PROSITE" id="PS50893"/>
    </source>
</evidence>
<dbReference type="eggNOG" id="COG1136">
    <property type="taxonomic scope" value="Bacteria"/>
</dbReference>
<dbReference type="SUPFAM" id="SSF55781">
    <property type="entry name" value="GAF domain-like"/>
    <property type="match status" value="1"/>
</dbReference>
<reference evidence="6" key="1">
    <citation type="submission" date="2008-04" db="EMBL/GenBank/DDBJ databases">
        <title>Complete sequence of chromosome of Nostoc punctiforme ATCC 29133.</title>
        <authorList>
            <consortium name="US DOE Joint Genome Institute"/>
            <person name="Copeland A."/>
            <person name="Lucas S."/>
            <person name="Lapidus A."/>
            <person name="Glavina del Rio T."/>
            <person name="Dalin E."/>
            <person name="Tice H."/>
            <person name="Pitluck S."/>
            <person name="Chain P."/>
            <person name="Malfatti S."/>
            <person name="Shin M."/>
            <person name="Vergez L."/>
            <person name="Schmutz J."/>
            <person name="Larimer F."/>
            <person name="Land M."/>
            <person name="Hauser L."/>
            <person name="Kyrpides N."/>
            <person name="Kim E."/>
            <person name="Meeks J.C."/>
            <person name="Elhai J."/>
            <person name="Campbell E.L."/>
            <person name="Thiel T."/>
            <person name="Longmire J."/>
            <person name="Potts M."/>
            <person name="Atlas R."/>
        </authorList>
    </citation>
    <scope>NUCLEOTIDE SEQUENCE [LARGE SCALE GENOMIC DNA]</scope>
    <source>
        <strain evidence="6">ATCC 29133 / PCC 73102</strain>
    </source>
</reference>
<dbReference type="Proteomes" id="UP000001191">
    <property type="component" value="Chromosome"/>
</dbReference>
<organism evidence="5 6">
    <name type="scientific">Nostoc punctiforme (strain ATCC 29133 / PCC 73102)</name>
    <dbReference type="NCBI Taxonomy" id="63737"/>
    <lineage>
        <taxon>Bacteria</taxon>
        <taxon>Bacillati</taxon>
        <taxon>Cyanobacteriota</taxon>
        <taxon>Cyanophyceae</taxon>
        <taxon>Nostocales</taxon>
        <taxon>Nostocaceae</taxon>
        <taxon>Nostoc</taxon>
    </lineage>
</organism>
<dbReference type="InterPro" id="IPR017871">
    <property type="entry name" value="ABC_transporter-like_CS"/>
</dbReference>
<feature type="domain" description="ABC transporter" evidence="4">
    <location>
        <begin position="1"/>
        <end position="246"/>
    </location>
</feature>
<dbReference type="SMART" id="SM00382">
    <property type="entry name" value="AAA"/>
    <property type="match status" value="1"/>
</dbReference>
<evidence type="ECO:0000256" key="2">
    <source>
        <dbReference type="ARBA" id="ARBA00022741"/>
    </source>
</evidence>
<accession>B2J646</accession>
<evidence type="ECO:0000313" key="6">
    <source>
        <dbReference type="Proteomes" id="UP000001191"/>
    </source>
</evidence>
<evidence type="ECO:0000313" key="5">
    <source>
        <dbReference type="EMBL" id="ACC80746.1"/>
    </source>
</evidence>
<evidence type="ECO:0000256" key="3">
    <source>
        <dbReference type="ARBA" id="ARBA00022840"/>
    </source>
</evidence>
<dbReference type="GO" id="GO:0005524">
    <property type="term" value="F:ATP binding"/>
    <property type="evidence" value="ECO:0007669"/>
    <property type="project" value="UniProtKB-KW"/>
</dbReference>
<dbReference type="GO" id="GO:0005886">
    <property type="term" value="C:plasma membrane"/>
    <property type="evidence" value="ECO:0007669"/>
    <property type="project" value="TreeGrafter"/>
</dbReference>
<dbReference type="GO" id="GO:0016887">
    <property type="term" value="F:ATP hydrolysis activity"/>
    <property type="evidence" value="ECO:0007669"/>
    <property type="project" value="InterPro"/>
</dbReference>
<dbReference type="InterPro" id="IPR003439">
    <property type="entry name" value="ABC_transporter-like_ATP-bd"/>
</dbReference>
<dbReference type="PANTHER" id="PTHR24220">
    <property type="entry name" value="IMPORT ATP-BINDING PROTEIN"/>
    <property type="match status" value="1"/>
</dbReference>
<dbReference type="InterPro" id="IPR003018">
    <property type="entry name" value="GAF"/>
</dbReference>
<dbReference type="InterPro" id="IPR015854">
    <property type="entry name" value="ABC_transpr_LolD-like"/>
</dbReference>
<dbReference type="AlphaFoldDB" id="B2J646"/>
<name>B2J646_NOSP7</name>
<dbReference type="PROSITE" id="PS00211">
    <property type="entry name" value="ABC_TRANSPORTER_1"/>
    <property type="match status" value="1"/>
</dbReference>
<dbReference type="Gene3D" id="3.40.50.300">
    <property type="entry name" value="P-loop containing nucleotide triphosphate hydrolases"/>
    <property type="match status" value="1"/>
</dbReference>
<dbReference type="Pfam" id="PF00005">
    <property type="entry name" value="ABC_tran"/>
    <property type="match status" value="1"/>
</dbReference>
<dbReference type="InterPro" id="IPR027417">
    <property type="entry name" value="P-loop_NTPase"/>
</dbReference>
<dbReference type="NCBIfam" id="TIGR02982">
    <property type="entry name" value="heterocyst_DevA"/>
    <property type="match status" value="1"/>
</dbReference>
<dbReference type="CDD" id="cd03255">
    <property type="entry name" value="ABC_MJ0796_LolCDE_FtsE"/>
    <property type="match status" value="1"/>
</dbReference>
<sequence length="440" mass="48590">MRIEPIIKVSKINHYYGTGQLRKQILFDISTEIQAGEIVIVTGPSGSGKTTLLNLIGALSSVQEGSLTVLGQELNRANNKLLENVRKNIGFIFQAHNLLTSLTASQNVQMSLALHGGISKREAERKAQAILEMVGLGERVNYYPNQMSGGQKQRVAIARALVTNPSVILADEPTAALDKKSGRDVVEMLQYLAKQQGCAILLVTHDNRILDVADRIISLEDGFLTSSKNTSSNNSHRLASLKGELINHVEDLSLKDFLSLLQQVTGEFQSFLSLIDNEATGKCLEEIIEAITLKITHLLQAERSTIFIVDDTSGNLWSEIIQSNRKKILKVGITAHFGVAAHVAATRECLNIPIALQDYRYSPAIDEQTGYQTRNILCLPILNSQSKVLAISQVLNKIGNNCFDRKDEQLLGEFSQQISAIFDMWCHLQKLHKTSISGKY</sequence>